<evidence type="ECO:0000313" key="2">
    <source>
        <dbReference type="Proteomes" id="UP000523007"/>
    </source>
</evidence>
<sequence length="93" mass="10746">MSYACRGRRIGCTIPQRSDQRAWRSRRGSYGGRPPAFDRQAYKRRNQVERCIGRLKHYRASATRSDKLVRHYRAGAALISALLWLDHDPSNTA</sequence>
<gene>
    <name evidence="1" type="ORF">F4561_002119</name>
</gene>
<protein>
    <submittedName>
        <fullName evidence="1">Transposase</fullName>
    </submittedName>
</protein>
<keyword evidence="2" id="KW-1185">Reference proteome</keyword>
<comment type="caution">
    <text evidence="1">The sequence shown here is derived from an EMBL/GenBank/DDBJ whole genome shotgun (WGS) entry which is preliminary data.</text>
</comment>
<dbReference type="EMBL" id="JACHJT010000001">
    <property type="protein sequence ID" value="MBB4931299.1"/>
    <property type="molecule type" value="Genomic_DNA"/>
</dbReference>
<reference evidence="1 2" key="1">
    <citation type="submission" date="2020-08" db="EMBL/GenBank/DDBJ databases">
        <title>Sequencing the genomes of 1000 actinobacteria strains.</title>
        <authorList>
            <person name="Klenk H.-P."/>
        </authorList>
    </citation>
    <scope>NUCLEOTIDE SEQUENCE [LARGE SCALE GENOMIC DNA]</scope>
    <source>
        <strain evidence="1 2">DSM 102030</strain>
    </source>
</reference>
<dbReference type="Proteomes" id="UP000523007">
    <property type="component" value="Unassembled WGS sequence"/>
</dbReference>
<organism evidence="1 2">
    <name type="scientific">Lipingzhangella halophila</name>
    <dbReference type="NCBI Taxonomy" id="1783352"/>
    <lineage>
        <taxon>Bacteria</taxon>
        <taxon>Bacillati</taxon>
        <taxon>Actinomycetota</taxon>
        <taxon>Actinomycetes</taxon>
        <taxon>Streptosporangiales</taxon>
        <taxon>Nocardiopsidaceae</taxon>
        <taxon>Lipingzhangella</taxon>
    </lineage>
</organism>
<evidence type="ECO:0000313" key="1">
    <source>
        <dbReference type="EMBL" id="MBB4931299.1"/>
    </source>
</evidence>
<accession>A0A7W7RG04</accession>
<dbReference type="AlphaFoldDB" id="A0A7W7RG04"/>
<proteinExistence type="predicted"/>
<name>A0A7W7RG04_9ACTN</name>